<dbReference type="Proteomes" id="UP000198607">
    <property type="component" value="Unassembled WGS sequence"/>
</dbReference>
<dbReference type="InterPro" id="IPR011006">
    <property type="entry name" value="CheY-like_superfamily"/>
</dbReference>
<dbReference type="STRING" id="83767.SAMN05660652_01933"/>
<dbReference type="GO" id="GO:0000160">
    <property type="term" value="P:phosphorelay signal transduction system"/>
    <property type="evidence" value="ECO:0007669"/>
    <property type="project" value="InterPro"/>
</dbReference>
<dbReference type="Pfam" id="PF00072">
    <property type="entry name" value="Response_reg"/>
    <property type="match status" value="1"/>
</dbReference>
<feature type="domain" description="Response regulatory" evidence="3">
    <location>
        <begin position="3"/>
        <end position="125"/>
    </location>
</feature>
<gene>
    <name evidence="4" type="ORF">SAMN05660652_01933</name>
</gene>
<dbReference type="RefSeq" id="WP_091937034.1">
    <property type="nucleotide sequence ID" value="NZ_FNCY01000007.1"/>
</dbReference>
<dbReference type="Gene3D" id="3.40.50.2300">
    <property type="match status" value="1"/>
</dbReference>
<evidence type="ECO:0000313" key="5">
    <source>
        <dbReference type="Proteomes" id="UP000198607"/>
    </source>
</evidence>
<dbReference type="InterPro" id="IPR001789">
    <property type="entry name" value="Sig_transdc_resp-reg_receiver"/>
</dbReference>
<reference evidence="4 5" key="1">
    <citation type="submission" date="2016-10" db="EMBL/GenBank/DDBJ databases">
        <authorList>
            <person name="de Groot N.N."/>
        </authorList>
    </citation>
    <scope>NUCLEOTIDE SEQUENCE [LARGE SCALE GENOMIC DNA]</scope>
    <source>
        <strain evidence="4 5">DSM 5885</strain>
    </source>
</reference>
<feature type="modified residue" description="4-aspartylphosphate" evidence="2">
    <location>
        <position position="59"/>
    </location>
</feature>
<organism evidence="4 5">
    <name type="scientific">Propionivibrio dicarboxylicus</name>
    <dbReference type="NCBI Taxonomy" id="83767"/>
    <lineage>
        <taxon>Bacteria</taxon>
        <taxon>Pseudomonadati</taxon>
        <taxon>Pseudomonadota</taxon>
        <taxon>Betaproteobacteria</taxon>
        <taxon>Rhodocyclales</taxon>
        <taxon>Rhodocyclaceae</taxon>
        <taxon>Propionivibrio</taxon>
    </lineage>
</organism>
<dbReference type="PANTHER" id="PTHR44591:SF19">
    <property type="entry name" value="TWO-COMPONENT RESPONSE REGULATOR-RELATED"/>
    <property type="match status" value="1"/>
</dbReference>
<sequence>MKRGLLLDDEPFVLKALQRVLTPAAAHGQLPQLQLDLFAGPAEALDKARHTAYDFVIADYRMPIMSGVEFLRQLRAIQADTVRIILSGQADLEGIIGAINIGGIHRFIAKPWDNDALIAVLAEELANRETRLENGRMADAVRVERGSLTAEELERRRLEALEPGITQVNWGPDGAVLLDESLLDAPEARHK</sequence>
<dbReference type="SUPFAM" id="SSF52172">
    <property type="entry name" value="CheY-like"/>
    <property type="match status" value="1"/>
</dbReference>
<evidence type="ECO:0000256" key="1">
    <source>
        <dbReference type="ARBA" id="ARBA00022553"/>
    </source>
</evidence>
<proteinExistence type="predicted"/>
<dbReference type="AlphaFoldDB" id="A0A1G8DSQ3"/>
<name>A0A1G8DSQ3_9RHOO</name>
<dbReference type="PANTHER" id="PTHR44591">
    <property type="entry name" value="STRESS RESPONSE REGULATOR PROTEIN 1"/>
    <property type="match status" value="1"/>
</dbReference>
<dbReference type="SMART" id="SM00448">
    <property type="entry name" value="REC"/>
    <property type="match status" value="1"/>
</dbReference>
<keyword evidence="1 2" id="KW-0597">Phosphoprotein</keyword>
<keyword evidence="5" id="KW-1185">Reference proteome</keyword>
<protein>
    <submittedName>
        <fullName evidence="4">Response regulator receiver domain-containing protein</fullName>
    </submittedName>
</protein>
<evidence type="ECO:0000256" key="2">
    <source>
        <dbReference type="PROSITE-ProRule" id="PRU00169"/>
    </source>
</evidence>
<evidence type="ECO:0000313" key="4">
    <source>
        <dbReference type="EMBL" id="SDH60682.1"/>
    </source>
</evidence>
<evidence type="ECO:0000259" key="3">
    <source>
        <dbReference type="PROSITE" id="PS50110"/>
    </source>
</evidence>
<dbReference type="PROSITE" id="PS50110">
    <property type="entry name" value="RESPONSE_REGULATORY"/>
    <property type="match status" value="1"/>
</dbReference>
<dbReference type="OrthoDB" id="9774747at2"/>
<dbReference type="InterPro" id="IPR050595">
    <property type="entry name" value="Bact_response_regulator"/>
</dbReference>
<accession>A0A1G8DSQ3</accession>
<dbReference type="EMBL" id="FNCY01000007">
    <property type="protein sequence ID" value="SDH60682.1"/>
    <property type="molecule type" value="Genomic_DNA"/>
</dbReference>